<feature type="transmembrane region" description="Helical" evidence="1">
    <location>
        <begin position="116"/>
        <end position="137"/>
    </location>
</feature>
<feature type="transmembrane region" description="Helical" evidence="1">
    <location>
        <begin position="149"/>
        <end position="166"/>
    </location>
</feature>
<dbReference type="EMBL" id="UGQS01000001">
    <property type="protein sequence ID" value="STZ75359.1"/>
    <property type="molecule type" value="Genomic_DNA"/>
</dbReference>
<name>A0A378UF86_BERDE</name>
<dbReference type="AlphaFoldDB" id="A0A378UF86"/>
<protein>
    <submittedName>
        <fullName evidence="2">Uncharacterized protein</fullName>
    </submittedName>
</protein>
<reference evidence="2 3" key="1">
    <citation type="submission" date="2018-06" db="EMBL/GenBank/DDBJ databases">
        <authorList>
            <consortium name="Pathogen Informatics"/>
            <person name="Doyle S."/>
        </authorList>
    </citation>
    <scope>NUCLEOTIDE SEQUENCE [LARGE SCALE GENOMIC DNA]</scope>
    <source>
        <strain evidence="2 3">NCTC10295</strain>
    </source>
</reference>
<gene>
    <name evidence="2" type="ORF">NCTC10295_00082</name>
</gene>
<keyword evidence="1" id="KW-0812">Transmembrane</keyword>
<feature type="transmembrane region" description="Helical" evidence="1">
    <location>
        <begin position="7"/>
        <end position="26"/>
    </location>
</feature>
<keyword evidence="1" id="KW-0472">Membrane</keyword>
<dbReference type="RefSeq" id="WP_066080985.1">
    <property type="nucleotide sequence ID" value="NZ_CP181246.1"/>
</dbReference>
<keyword evidence="3" id="KW-1185">Reference proteome</keyword>
<accession>A0A378UF86</accession>
<proteinExistence type="predicted"/>
<dbReference type="Proteomes" id="UP000254651">
    <property type="component" value="Unassembled WGS sequence"/>
</dbReference>
<organism evidence="2 3">
    <name type="scientific">Bergeriella denitrificans</name>
    <name type="common">Neisseria denitrificans</name>
    <dbReference type="NCBI Taxonomy" id="494"/>
    <lineage>
        <taxon>Bacteria</taxon>
        <taxon>Pseudomonadati</taxon>
        <taxon>Pseudomonadota</taxon>
        <taxon>Betaproteobacteria</taxon>
        <taxon>Neisseriales</taxon>
        <taxon>Neisseriaceae</taxon>
        <taxon>Bergeriella</taxon>
    </lineage>
</organism>
<evidence type="ECO:0000313" key="3">
    <source>
        <dbReference type="Proteomes" id="UP000254651"/>
    </source>
</evidence>
<sequence>MNTRIHLSITALLLAVYWFFMFHIALYAPADIATFIFIEGGTVESVSPYLWFALAALCLFGRLKMPTRLATAAAAVLLGLREMDLHKSFFQEAAFRTHFLRSNFYLSDIVPLSHKIIGGLLVITLAVLVLYLLKTFVASWRQKDSPRLIHFYTLLAVALLAAAKVADRANMYMEEYFHRPLEAHTNLIVQAFEESAEMAAPVLLCTALIFYGFFRRPNNSAKQNKMLNIIKKQNLKSKK</sequence>
<feature type="transmembrane region" description="Helical" evidence="1">
    <location>
        <begin position="32"/>
        <end position="60"/>
    </location>
</feature>
<evidence type="ECO:0000313" key="2">
    <source>
        <dbReference type="EMBL" id="STZ75359.1"/>
    </source>
</evidence>
<evidence type="ECO:0000256" key="1">
    <source>
        <dbReference type="SAM" id="Phobius"/>
    </source>
</evidence>
<keyword evidence="1" id="KW-1133">Transmembrane helix</keyword>